<dbReference type="RefSeq" id="XP_035349185.1">
    <property type="nucleotide sequence ID" value="XM_035493292.1"/>
</dbReference>
<dbReference type="EMBL" id="CP055902">
    <property type="protein sequence ID" value="QKX63011.1"/>
    <property type="molecule type" value="Genomic_DNA"/>
</dbReference>
<evidence type="ECO:0000313" key="3">
    <source>
        <dbReference type="Proteomes" id="UP000509510"/>
    </source>
</evidence>
<name>A0A7H8RB35_TALRU</name>
<gene>
    <name evidence="2" type="ORF">TRUGW13939_10179</name>
</gene>
<proteinExistence type="predicted"/>
<dbReference type="Proteomes" id="UP000509510">
    <property type="component" value="Chromosome V"/>
</dbReference>
<evidence type="ECO:0000313" key="2">
    <source>
        <dbReference type="EMBL" id="QKX63011.1"/>
    </source>
</evidence>
<reference evidence="3" key="1">
    <citation type="submission" date="2020-06" db="EMBL/GenBank/DDBJ databases">
        <title>A chromosome-scale genome assembly of Talaromyces rugulosus W13939.</title>
        <authorList>
            <person name="Wang B."/>
            <person name="Guo L."/>
            <person name="Ye K."/>
            <person name="Wang L."/>
        </authorList>
    </citation>
    <scope>NUCLEOTIDE SEQUENCE [LARGE SCALE GENOMIC DNA]</scope>
    <source>
        <strain evidence="3">W13939</strain>
    </source>
</reference>
<dbReference type="OrthoDB" id="5359669at2759"/>
<organism evidence="2 3">
    <name type="scientific">Talaromyces rugulosus</name>
    <name type="common">Penicillium rugulosum</name>
    <dbReference type="NCBI Taxonomy" id="121627"/>
    <lineage>
        <taxon>Eukaryota</taxon>
        <taxon>Fungi</taxon>
        <taxon>Dikarya</taxon>
        <taxon>Ascomycota</taxon>
        <taxon>Pezizomycotina</taxon>
        <taxon>Eurotiomycetes</taxon>
        <taxon>Eurotiomycetidae</taxon>
        <taxon>Eurotiales</taxon>
        <taxon>Trichocomaceae</taxon>
        <taxon>Talaromyces</taxon>
        <taxon>Talaromyces sect. Islandici</taxon>
    </lineage>
</organism>
<evidence type="ECO:0000256" key="1">
    <source>
        <dbReference type="SAM" id="MobiDB-lite"/>
    </source>
</evidence>
<dbReference type="AlphaFoldDB" id="A0A7H8RB35"/>
<keyword evidence="3" id="KW-1185">Reference proteome</keyword>
<feature type="region of interest" description="Disordered" evidence="1">
    <location>
        <begin position="350"/>
        <end position="369"/>
    </location>
</feature>
<feature type="region of interest" description="Disordered" evidence="1">
    <location>
        <begin position="54"/>
        <end position="111"/>
    </location>
</feature>
<feature type="region of interest" description="Disordered" evidence="1">
    <location>
        <begin position="145"/>
        <end position="177"/>
    </location>
</feature>
<sequence length="385" mass="42150">MSPLLFDRVSQGPAMVLPHSQNHPSFQFPSQSVQGLQAFDSGSWSLDNAPFASSSKASARYSPSWKPMANPRPAFTNQSRKRSRDDSDDSNEQRREPLAAATKAAPPKPVVEEPIYGEGMVLLNPRTGMALSADSQTGTWFEETAEKQAALAPPVSSRHQDAGSSIAPSRKSQRLDVSAPGLDDVSLACMQQRLQSTTHDDDRRSFGNSGVFTSIDEPRVDDVTLLLGISWQRVNRDDLAPAICGWEKYINNHFGRYLHSARILLKNRSLNAYLVAALPVTEPMAATSTFGTATSPMSAALEFDPRSYFFLFKEDLTEGQLVGSTVDTCLQNLRSAPINFEGSEILRASERSPERVMNESMNDSNVVGNGLKHDMAMGTGMDLDF</sequence>
<protein>
    <submittedName>
        <fullName evidence="2">Uncharacterized protein</fullName>
    </submittedName>
</protein>
<feature type="compositionally biased region" description="Low complexity" evidence="1">
    <location>
        <begin position="54"/>
        <end position="64"/>
    </location>
</feature>
<accession>A0A7H8RB35</accession>
<dbReference type="KEGG" id="trg:TRUGW13939_10179"/>
<dbReference type="GeneID" id="55997660"/>